<dbReference type="EMBL" id="FLRC01000052">
    <property type="protein sequence ID" value="SBT27191.1"/>
    <property type="molecule type" value="Genomic_DNA"/>
</dbReference>
<dbReference type="SUPFAM" id="SSF51905">
    <property type="entry name" value="FAD/NAD(P)-binding domain"/>
    <property type="match status" value="1"/>
</dbReference>
<dbReference type="GO" id="GO:0008812">
    <property type="term" value="F:choline dehydrogenase activity"/>
    <property type="evidence" value="ECO:0007669"/>
    <property type="project" value="UniProtKB-EC"/>
</dbReference>
<dbReference type="Gene3D" id="3.30.560.10">
    <property type="entry name" value="Glucose Oxidase, domain 3"/>
    <property type="match status" value="1"/>
</dbReference>
<accession>A0A1C3K6N2</accession>
<dbReference type="RefSeq" id="WP_067758298.1">
    <property type="nucleotide sequence ID" value="NZ_LT907988.1"/>
</dbReference>
<proteinExistence type="inferred from homology"/>
<dbReference type="PANTHER" id="PTHR11552">
    <property type="entry name" value="GLUCOSE-METHANOL-CHOLINE GMC OXIDOREDUCTASE"/>
    <property type="match status" value="1"/>
</dbReference>
<feature type="binding site" evidence="5">
    <location>
        <position position="90"/>
    </location>
    <ligand>
        <name>FAD</name>
        <dbReference type="ChEBI" id="CHEBI:57692"/>
    </ligand>
</feature>
<evidence type="ECO:0000259" key="7">
    <source>
        <dbReference type="PROSITE" id="PS00623"/>
    </source>
</evidence>
<evidence type="ECO:0000256" key="3">
    <source>
        <dbReference type="ARBA" id="ARBA00022630"/>
    </source>
</evidence>
<protein>
    <submittedName>
        <fullName evidence="9">Choline dehydrogenase</fullName>
        <ecNumber evidence="9">1.1.99.1</ecNumber>
    </submittedName>
</protein>
<evidence type="ECO:0000256" key="1">
    <source>
        <dbReference type="ARBA" id="ARBA00001974"/>
    </source>
</evidence>
<evidence type="ECO:0000256" key="4">
    <source>
        <dbReference type="ARBA" id="ARBA00022827"/>
    </source>
</evidence>
<dbReference type="PIRSF" id="PIRSF000137">
    <property type="entry name" value="Alcohol_oxidase"/>
    <property type="match status" value="1"/>
</dbReference>
<feature type="domain" description="Glucose-methanol-choline oxidoreductase N-terminal" evidence="7">
    <location>
        <begin position="88"/>
        <end position="111"/>
    </location>
</feature>
<dbReference type="InterPro" id="IPR036188">
    <property type="entry name" value="FAD/NAD-bd_sf"/>
</dbReference>
<reference evidence="9 11" key="1">
    <citation type="submission" date="2016-06" db="EMBL/GenBank/DDBJ databases">
        <authorList>
            <person name="Kjaerup R.B."/>
            <person name="Dalgaard T.S."/>
            <person name="Juul-Madsen H.R."/>
        </authorList>
    </citation>
    <scope>NUCLEOTIDE SEQUENCE [LARGE SCALE GENOMIC DNA]</scope>
    <source>
        <strain evidence="9">Orrdi1</strain>
    </source>
</reference>
<dbReference type="EC" id="1.1.99.1" evidence="9"/>
<feature type="binding site" evidence="5">
    <location>
        <position position="494"/>
    </location>
    <ligand>
        <name>FAD</name>
        <dbReference type="ChEBI" id="CHEBI:57692"/>
    </ligand>
</feature>
<feature type="binding site" evidence="5">
    <location>
        <position position="460"/>
    </location>
    <ligand>
        <name>substrate</name>
    </ligand>
</feature>
<organism evidence="9 11">
    <name type="scientific">Orrella dioscoreae</name>
    <dbReference type="NCBI Taxonomy" id="1851544"/>
    <lineage>
        <taxon>Bacteria</taxon>
        <taxon>Pseudomonadati</taxon>
        <taxon>Pseudomonadota</taxon>
        <taxon>Betaproteobacteria</taxon>
        <taxon>Burkholderiales</taxon>
        <taxon>Alcaligenaceae</taxon>
        <taxon>Orrella</taxon>
    </lineage>
</organism>
<keyword evidence="4 5" id="KW-0274">FAD</keyword>
<reference evidence="10 11" key="2">
    <citation type="submission" date="2017-08" db="EMBL/GenBank/DDBJ databases">
        <authorList>
            <person name="de Groot N.N."/>
        </authorList>
    </citation>
    <scope>NUCLEOTIDE SEQUENCE [LARGE SCALE GENOMIC DNA]</scope>
    <source>
        <strain evidence="10">Orrdi1</strain>
    </source>
</reference>
<keyword evidence="3 6" id="KW-0285">Flavoprotein</keyword>
<keyword evidence="9" id="KW-0560">Oxidoreductase</keyword>
<dbReference type="SUPFAM" id="SSF54373">
    <property type="entry name" value="FAD-linked reductases, C-terminal domain"/>
    <property type="match status" value="1"/>
</dbReference>
<keyword evidence="11" id="KW-1185">Reference proteome</keyword>
<dbReference type="KEGG" id="odi:ODI_R0115"/>
<evidence type="ECO:0000256" key="5">
    <source>
        <dbReference type="PIRSR" id="PIRSR000137-2"/>
    </source>
</evidence>
<evidence type="ECO:0000313" key="9">
    <source>
        <dbReference type="EMBL" id="SBT27191.1"/>
    </source>
</evidence>
<dbReference type="Proteomes" id="UP000078558">
    <property type="component" value="Chromosome I"/>
</dbReference>
<evidence type="ECO:0000313" key="10">
    <source>
        <dbReference type="EMBL" id="SOE46071.1"/>
    </source>
</evidence>
<dbReference type="PANTHER" id="PTHR11552:SF147">
    <property type="entry name" value="CHOLINE DEHYDROGENASE, MITOCHONDRIAL"/>
    <property type="match status" value="1"/>
</dbReference>
<comment type="similarity">
    <text evidence="2 6">Belongs to the GMC oxidoreductase family.</text>
</comment>
<dbReference type="Gene3D" id="3.50.50.60">
    <property type="entry name" value="FAD/NAD(P)-binding domain"/>
    <property type="match status" value="1"/>
</dbReference>
<dbReference type="OrthoDB" id="9785276at2"/>
<dbReference type="STRING" id="1851544.ODI_03298"/>
<dbReference type="InterPro" id="IPR000172">
    <property type="entry name" value="GMC_OxRdtase_N"/>
</dbReference>
<dbReference type="PROSITE" id="PS00623">
    <property type="entry name" value="GMC_OXRED_1"/>
    <property type="match status" value="1"/>
</dbReference>
<name>A0A1C3K6N2_9BURK</name>
<dbReference type="InterPro" id="IPR012132">
    <property type="entry name" value="GMC_OxRdtase"/>
</dbReference>
<feature type="binding site" evidence="5">
    <location>
        <position position="232"/>
    </location>
    <ligand>
        <name>FAD</name>
        <dbReference type="ChEBI" id="CHEBI:57692"/>
    </ligand>
</feature>
<evidence type="ECO:0000259" key="8">
    <source>
        <dbReference type="PROSITE" id="PS00624"/>
    </source>
</evidence>
<dbReference type="PROSITE" id="PS00624">
    <property type="entry name" value="GMC_OXRED_2"/>
    <property type="match status" value="1"/>
</dbReference>
<dbReference type="GO" id="GO:0050660">
    <property type="term" value="F:flavin adenine dinucleotide binding"/>
    <property type="evidence" value="ECO:0007669"/>
    <property type="project" value="InterPro"/>
</dbReference>
<sequence>MIISADAVAASYDYIVCGAGTAGCVVAARLSEDPALRVLLLEAGGHEQVAEVRDARVWMRNIGSERDWQFRAQPSSALNGRQPPLPMGRVLGGGSSINGLIWARGHKNDFDSWAEQTGDAGWSYDAVVALYRRIEHWTGPAHPRLRGTGGPVHVGLPEDPVPLAVALKAATASVAGVPAVDDLNAEAMEGSGACGIPNVAVMPGAVRVSSASAYLRPALARANLDVVTDALVHRLTFAGTRATGVVFSVAGKRLTVAASSEVVLSAGALNTPRILMLSGIGPQAELARHGIAQRIALPGVGQNFQDHILVAGCVWEYRRPEPPRNNSAEFTFFCRSDSGLETPDLQPVLEECAFGSEVTRGQYALPDDPARAWTLAPGLVRPHSRGHVSLTGSAPDAPLAIHANFLSDDRDVRALLHAVELCRDIGNSQALREFAGRELMPGPLKGAALEQFLRNAAGTYFHQTCTARMGRDEMSVVDGALRVHGVQGLRIADGSVMPSITTGNTMAPCVMIGERAADLLRAGAAAPVGTTQEERAW</sequence>
<dbReference type="Pfam" id="PF05199">
    <property type="entry name" value="GMC_oxred_C"/>
    <property type="match status" value="1"/>
</dbReference>
<evidence type="ECO:0000256" key="2">
    <source>
        <dbReference type="ARBA" id="ARBA00010790"/>
    </source>
</evidence>
<dbReference type="AlphaFoldDB" id="A0A1C3K6N2"/>
<gene>
    <name evidence="9" type="ORF">ODI_03298</name>
    <name evidence="10" type="ORF">ODI_R0115</name>
</gene>
<comment type="cofactor">
    <cofactor evidence="1 5">
        <name>FAD</name>
        <dbReference type="ChEBI" id="CHEBI:57692"/>
    </cofactor>
</comment>
<evidence type="ECO:0000256" key="6">
    <source>
        <dbReference type="RuleBase" id="RU003968"/>
    </source>
</evidence>
<feature type="domain" description="Glucose-methanol-choline oxidoreductase N-terminal" evidence="8">
    <location>
        <begin position="267"/>
        <end position="281"/>
    </location>
</feature>
<dbReference type="EMBL" id="LT907988">
    <property type="protein sequence ID" value="SOE46071.1"/>
    <property type="molecule type" value="Genomic_DNA"/>
</dbReference>
<dbReference type="Pfam" id="PF00732">
    <property type="entry name" value="GMC_oxred_N"/>
    <property type="match status" value="1"/>
</dbReference>
<dbReference type="InterPro" id="IPR007867">
    <property type="entry name" value="GMC_OxRtase_C"/>
</dbReference>
<evidence type="ECO:0000313" key="11">
    <source>
        <dbReference type="Proteomes" id="UP000078558"/>
    </source>
</evidence>